<evidence type="ECO:0000313" key="7">
    <source>
        <dbReference type="Proteomes" id="UP001147653"/>
    </source>
</evidence>
<accession>A0A9X3N766</accession>
<evidence type="ECO:0000256" key="1">
    <source>
        <dbReference type="ARBA" id="ARBA00009670"/>
    </source>
</evidence>
<dbReference type="PANTHER" id="PTHR43851">
    <property type="match status" value="1"/>
</dbReference>
<keyword evidence="2" id="KW-0808">Transferase</keyword>
<dbReference type="Pfam" id="PF03109">
    <property type="entry name" value="ABC1"/>
    <property type="match status" value="1"/>
</dbReference>
<evidence type="ECO:0000256" key="3">
    <source>
        <dbReference type="ARBA" id="ARBA00022741"/>
    </source>
</evidence>
<dbReference type="RefSeq" id="WP_270023258.1">
    <property type="nucleotide sequence ID" value="NZ_JAPDDP010000002.1"/>
</dbReference>
<dbReference type="CDD" id="cd13970">
    <property type="entry name" value="ABC1_ADCK3"/>
    <property type="match status" value="1"/>
</dbReference>
<keyword evidence="3" id="KW-0547">Nucleotide-binding</keyword>
<evidence type="ECO:0000259" key="5">
    <source>
        <dbReference type="Pfam" id="PF03109"/>
    </source>
</evidence>
<dbReference type="SUPFAM" id="SSF56112">
    <property type="entry name" value="Protein kinase-like (PK-like)"/>
    <property type="match status" value="1"/>
</dbReference>
<dbReference type="Gene3D" id="1.10.510.10">
    <property type="entry name" value="Transferase(Phosphotransferase) domain 1"/>
    <property type="match status" value="1"/>
</dbReference>
<dbReference type="EMBL" id="JAPDDP010000002">
    <property type="protein sequence ID" value="MDA0178991.1"/>
    <property type="molecule type" value="Genomic_DNA"/>
</dbReference>
<dbReference type="InterPro" id="IPR034646">
    <property type="entry name" value="ADCK3_dom"/>
</dbReference>
<comment type="similarity">
    <text evidence="1">Belongs to the protein kinase superfamily. ADCK protein kinase family.</text>
</comment>
<keyword evidence="6" id="KW-0418">Kinase</keyword>
<dbReference type="GO" id="GO:0016301">
    <property type="term" value="F:kinase activity"/>
    <property type="evidence" value="ECO:0007669"/>
    <property type="project" value="UniProtKB-KW"/>
</dbReference>
<proteinExistence type="inferred from homology"/>
<dbReference type="GO" id="GO:0005524">
    <property type="term" value="F:ATP binding"/>
    <property type="evidence" value="ECO:0007669"/>
    <property type="project" value="UniProtKB-KW"/>
</dbReference>
<reference evidence="6" key="1">
    <citation type="submission" date="2022-10" db="EMBL/GenBank/DDBJ databases">
        <title>The WGS of Solirubrobacter phytolaccae KCTC 29190.</title>
        <authorList>
            <person name="Jiang Z."/>
        </authorList>
    </citation>
    <scope>NUCLEOTIDE SEQUENCE</scope>
    <source>
        <strain evidence="6">KCTC 29190</strain>
    </source>
</reference>
<dbReference type="PANTHER" id="PTHR43851:SF3">
    <property type="entry name" value="COENZYME Q8"/>
    <property type="match status" value="1"/>
</dbReference>
<dbReference type="InterPro" id="IPR051409">
    <property type="entry name" value="Atypical_kinase_ADCK"/>
</dbReference>
<dbReference type="InterPro" id="IPR004147">
    <property type="entry name" value="ABC1_dom"/>
</dbReference>
<evidence type="ECO:0000256" key="2">
    <source>
        <dbReference type="ARBA" id="ARBA00022679"/>
    </source>
</evidence>
<protein>
    <submittedName>
        <fullName evidence="6">AarF/ABC1/UbiB kinase family protein</fullName>
    </submittedName>
</protein>
<feature type="domain" description="ABC1 atypical kinase-like" evidence="5">
    <location>
        <begin position="98"/>
        <end position="335"/>
    </location>
</feature>
<gene>
    <name evidence="6" type="ORF">OJ997_01695</name>
</gene>
<comment type="caution">
    <text evidence="6">The sequence shown here is derived from an EMBL/GenBank/DDBJ whole genome shotgun (WGS) entry which is preliminary data.</text>
</comment>
<sequence length="456" mass="51182">MAKDKIPTSRIARTAKVSSLAAGQAARHLGTRATNIARSEEGRSAALEKRHVEAAEQIVTALGTMKGAAMKLGQVMSFLDVGLVPEEHREEFQRKLAKLRDAAPNVSFAGMRKVIEDELGGTLKDHFAEFDSEAIAAASIGQVYRARLHDGRVVAVKVQYPGVAAAVRADMQNLGIILRLMKRIAPGLDVKTTADEIRSRIYDELDYELEAQNQRSLARIFKGHPFIVVPAVVSDLSAEKVLVTEFVEGEGFDSVKESDQATRDRLGEIIFRFYFGCMYRHRQFSGDPHPGNFLQMPDGRVAFLDFGLFKVMPKHLIDLELETQRAGHEGDAQRLWEIWAEGGLLKQPDKFRPDKLLSQFLDATWWYLTDEEIELVPEIATQVMIDMADPRSTHFGQMRHETLPADHIFGRRVETLTLAVLGQLSATANWHRIAREWMYGDPPVTELGRQEAEFYG</sequence>
<name>A0A9X3N766_9ACTN</name>
<keyword evidence="4" id="KW-0067">ATP-binding</keyword>
<evidence type="ECO:0000256" key="4">
    <source>
        <dbReference type="ARBA" id="ARBA00022840"/>
    </source>
</evidence>
<evidence type="ECO:0000313" key="6">
    <source>
        <dbReference type="EMBL" id="MDA0178991.1"/>
    </source>
</evidence>
<organism evidence="6 7">
    <name type="scientific">Solirubrobacter phytolaccae</name>
    <dbReference type="NCBI Taxonomy" id="1404360"/>
    <lineage>
        <taxon>Bacteria</taxon>
        <taxon>Bacillati</taxon>
        <taxon>Actinomycetota</taxon>
        <taxon>Thermoleophilia</taxon>
        <taxon>Solirubrobacterales</taxon>
        <taxon>Solirubrobacteraceae</taxon>
        <taxon>Solirubrobacter</taxon>
    </lineage>
</organism>
<dbReference type="Proteomes" id="UP001147653">
    <property type="component" value="Unassembled WGS sequence"/>
</dbReference>
<dbReference type="InterPro" id="IPR011009">
    <property type="entry name" value="Kinase-like_dom_sf"/>
</dbReference>
<dbReference type="AlphaFoldDB" id="A0A9X3N766"/>
<keyword evidence="7" id="KW-1185">Reference proteome</keyword>